<dbReference type="EMBL" id="CWOW01000004">
    <property type="protein sequence ID" value="CSA21418.1"/>
    <property type="molecule type" value="Genomic_DNA"/>
</dbReference>
<dbReference type="Proteomes" id="UP000266701">
    <property type="component" value="Unassembled WGS sequence"/>
</dbReference>
<reference evidence="10" key="8">
    <citation type="submission" date="2023-08" db="EMBL/GenBank/DDBJ databases">
        <title>Vibrio cholerae Outbreaks in Tanzania Exemplify Founder Flush: Simultaneous Increases in Population Size and Genetic Diversity.</title>
        <authorList>
            <person name="Debes A.K."/>
            <person name="Mohammed A."/>
            <person name="Maseke I."/>
            <person name="Almeida M."/>
            <person name="Li S."/>
            <person name="Matimba H."/>
            <person name="Joachim A."/>
            <person name="Mizinduko M."/>
            <person name="Nyanga S."/>
            <person name="Kelly M."/>
            <person name="Kachwamba Y."/>
            <person name="Schaffer A.M."/>
            <person name="Nyanga A.S."/>
            <person name="Mghamba J."/>
            <person name="Mosha F.S."/>
            <person name="Sack D.A."/>
            <person name="Stine O.C."/>
        </authorList>
    </citation>
    <scope>NUCLEOTIDE SEQUENCE</scope>
    <source>
        <strain evidence="10">TDS0091212</strain>
    </source>
</reference>
<keyword evidence="3 4" id="KW-0143">Chaperone</keyword>
<dbReference type="SMR" id="A0A085QQV4"/>
<dbReference type="EMBL" id="VSGZ01000035">
    <property type="protein sequence ID" value="TXY92227.1"/>
    <property type="molecule type" value="Genomic_DNA"/>
</dbReference>
<dbReference type="PANTHER" id="PTHR10772">
    <property type="entry name" value="10 KDA HEAT SHOCK PROTEIN"/>
    <property type="match status" value="1"/>
</dbReference>
<dbReference type="NCBIfam" id="NF001526">
    <property type="entry name" value="PRK00364.1-1"/>
    <property type="match status" value="1"/>
</dbReference>
<evidence type="ECO:0000313" key="20">
    <source>
        <dbReference type="Proteomes" id="UP000323225"/>
    </source>
</evidence>
<name>A0A085QQV4_VIBCL</name>
<dbReference type="FunFam" id="2.30.33.40:FF:000001">
    <property type="entry name" value="10 kDa chaperonin"/>
    <property type="match status" value="1"/>
</dbReference>
<evidence type="ECO:0000256" key="1">
    <source>
        <dbReference type="ARBA" id="ARBA00006975"/>
    </source>
</evidence>
<dbReference type="Pfam" id="PF00166">
    <property type="entry name" value="Cpn10"/>
    <property type="match status" value="1"/>
</dbReference>
<evidence type="ECO:0000313" key="6">
    <source>
        <dbReference type="EMBL" id="CSA21418.1"/>
    </source>
</evidence>
<proteinExistence type="inferred from homology"/>
<dbReference type="KEGG" id="vcx:VAA049_2154"/>
<dbReference type="SUPFAM" id="SSF50129">
    <property type="entry name" value="GroES-like"/>
    <property type="match status" value="1"/>
</dbReference>
<dbReference type="GeneID" id="69721506"/>
<dbReference type="EMBL" id="SISP01000008">
    <property type="protein sequence ID" value="TBM43794.1"/>
    <property type="molecule type" value="Genomic_DNA"/>
</dbReference>
<dbReference type="EMBL" id="VUAA01000001">
    <property type="protein sequence ID" value="KAA1256592.1"/>
    <property type="molecule type" value="Genomic_DNA"/>
</dbReference>
<dbReference type="GO" id="GO:0005737">
    <property type="term" value="C:cytoplasm"/>
    <property type="evidence" value="ECO:0007669"/>
    <property type="project" value="UniProtKB-SubCell"/>
</dbReference>
<evidence type="ECO:0000256" key="2">
    <source>
        <dbReference type="ARBA" id="ARBA00022490"/>
    </source>
</evidence>
<dbReference type="Proteomes" id="UP000041770">
    <property type="component" value="Unassembled WGS sequence"/>
</dbReference>
<dbReference type="InterPro" id="IPR018369">
    <property type="entry name" value="Chaprnonin_Cpn10_CS"/>
</dbReference>
<dbReference type="RefSeq" id="WP_001026270.1">
    <property type="nucleotide sequence ID" value="NZ_AP018677.1"/>
</dbReference>
<dbReference type="SMART" id="SM00883">
    <property type="entry name" value="Cpn10"/>
    <property type="match status" value="1"/>
</dbReference>
<evidence type="ECO:0000256" key="3">
    <source>
        <dbReference type="ARBA" id="ARBA00023186"/>
    </source>
</evidence>
<dbReference type="EMBL" id="CWQY01000038">
    <property type="protein sequence ID" value="CSD22161.1"/>
    <property type="molecule type" value="Genomic_DNA"/>
</dbReference>
<dbReference type="EMBL" id="QZRB01000003">
    <property type="protein sequence ID" value="MVD22395.1"/>
    <property type="molecule type" value="Genomic_DNA"/>
</dbReference>
<dbReference type="GO" id="GO:0051087">
    <property type="term" value="F:protein-folding chaperone binding"/>
    <property type="evidence" value="ECO:0007669"/>
    <property type="project" value="TreeGrafter"/>
</dbReference>
<dbReference type="InterPro" id="IPR011032">
    <property type="entry name" value="GroES-like_sf"/>
</dbReference>
<comment type="subcellular location">
    <subcellularLocation>
        <location evidence="4">Cytoplasm</location>
    </subcellularLocation>
</comment>
<dbReference type="KEGG" id="vcz:VAB027_366"/>
<evidence type="ECO:0000313" key="22">
    <source>
        <dbReference type="Proteomes" id="UP000471242"/>
    </source>
</evidence>
<evidence type="ECO:0000313" key="10">
    <source>
        <dbReference type="EMBL" id="MBS7672386.1"/>
    </source>
</evidence>
<dbReference type="PRINTS" id="PR00297">
    <property type="entry name" value="CHAPERONIN10"/>
</dbReference>
<reference evidence="10" key="7">
    <citation type="submission" date="2021-05" db="EMBL/GenBank/DDBJ databases">
        <authorList>
            <person name="Stine C."/>
        </authorList>
    </citation>
    <scope>NUCLEOTIDE SEQUENCE</scope>
    <source>
        <strain evidence="10">TDS0091212</strain>
    </source>
</reference>
<evidence type="ECO:0000313" key="13">
    <source>
        <dbReference type="EMBL" id="TBM43794.1"/>
    </source>
</evidence>
<dbReference type="EMBL" id="MCBA01000133">
    <property type="protein sequence ID" value="RGP88169.1"/>
    <property type="molecule type" value="Genomic_DNA"/>
</dbReference>
<dbReference type="Proteomes" id="UP000044806">
    <property type="component" value="Unassembled WGS sequence"/>
</dbReference>
<evidence type="ECO:0000313" key="19">
    <source>
        <dbReference type="Proteomes" id="UP000294145"/>
    </source>
</evidence>
<evidence type="ECO:0000313" key="7">
    <source>
        <dbReference type="EMBL" id="CSB65983.1"/>
    </source>
</evidence>
<evidence type="ECO:0000313" key="9">
    <source>
        <dbReference type="EMBL" id="KAA1256592.1"/>
    </source>
</evidence>
<evidence type="ECO:0000313" key="8">
    <source>
        <dbReference type="EMBL" id="CSD22161.1"/>
    </source>
</evidence>
<dbReference type="EMBL" id="CWQJ01000003">
    <property type="protein sequence ID" value="CSB65983.1"/>
    <property type="molecule type" value="Genomic_DNA"/>
</dbReference>
<dbReference type="Proteomes" id="UP000294145">
    <property type="component" value="Unassembled WGS sequence"/>
</dbReference>
<reference evidence="12 18" key="2">
    <citation type="journal article" date="2017" name="Emerg. Infect. Dis.">
        <title>Carbapenemase VCC-1-Producing Vibrio cholerae in Coastal Waters of Germany.</title>
        <authorList>
            <person name="Hammerl J.A."/>
            <person name="Jackel C."/>
            <person name="Bortolaia V."/>
            <person name="Schwartz K."/>
            <person name="Bier N."/>
            <person name="Hendriksen R.S."/>
            <person name="Guerra B."/>
            <person name="Strauch E."/>
        </authorList>
    </citation>
    <scope>NUCLEOTIDE SEQUENCE [LARGE SCALE GENOMIC DNA]</scope>
    <source>
        <strain evidence="12 18">VN-2825</strain>
    </source>
</reference>
<evidence type="ECO:0000313" key="16">
    <source>
        <dbReference type="Proteomes" id="UP000044806"/>
    </source>
</evidence>
<reference evidence="14 21" key="5">
    <citation type="submission" date="2019-06" db="EMBL/GenBank/DDBJ databases">
        <title>Vibrio cholerae phylogeny based on whole-genome sequencing reveals genetic diversity and population strucutre.</title>
        <authorList>
            <person name="Zhiqiu Y."/>
            <person name="Bin L."/>
            <person name="Lingyan J."/>
        </authorList>
    </citation>
    <scope>NUCLEOTIDE SEQUENCE [LARGE SCALE GENOMIC DNA]</scope>
    <source>
        <strain evidence="14 21">N2768</strain>
    </source>
</reference>
<dbReference type="CDD" id="cd00320">
    <property type="entry name" value="cpn10"/>
    <property type="match status" value="1"/>
</dbReference>
<dbReference type="Proteomes" id="UP000471242">
    <property type="component" value="Unassembled WGS sequence"/>
</dbReference>
<comment type="subunit">
    <text evidence="4">Heptamer of 7 subunits arranged in a ring. Interacts with the chaperonin GroEL.</text>
</comment>
<evidence type="ECO:0000313" key="21">
    <source>
        <dbReference type="Proteomes" id="UP000323583"/>
    </source>
</evidence>
<dbReference type="HAMAP" id="MF_00580">
    <property type="entry name" value="CH10"/>
    <property type="match status" value="1"/>
</dbReference>
<dbReference type="KEGG" id="vcq:EN18_02425"/>
<reference evidence="11 22" key="3">
    <citation type="submission" date="2018-09" db="EMBL/GenBank/DDBJ databases">
        <title>Genomic epidemiology reveals two lineages of Vibrio cholerae that can cause global cholera epidemics despite absence of cholera toxin gene.</title>
        <authorList>
            <person name="Wang H."/>
            <person name="Zen W."/>
            <person name="Yu H."/>
            <person name="Zhang W."/>
            <person name="Pan J."/>
            <person name="Yang C."/>
            <person name="Cui Y."/>
        </authorList>
    </citation>
    <scope>NUCLEOTIDE SEQUENCE [LARGE SCALE GENOMIC DNA]</scope>
    <source>
        <strain evidence="11 22">00-1_S85</strain>
    </source>
</reference>
<reference evidence="13 19" key="4">
    <citation type="submission" date="2019-02" db="EMBL/GenBank/DDBJ databases">
        <title>Genomic plasticity associated with the antimicrobial resistance in Vibrio cholerae.</title>
        <authorList>
            <person name="Verma J."/>
            <person name="Bag S."/>
            <person name="Saha B."/>
            <person name="Kumar P."/>
            <person name="Ghosh T.S."/>
            <person name="Dayal M."/>
            <person name="Senapati T."/>
            <person name="Mehra S."/>
            <person name="Dey P."/>
            <person name="Desigamani A."/>
            <person name="Kumar D."/>
            <person name="Rana P."/>
            <person name="Kumar B."/>
            <person name="Maiti T.K."/>
            <person name="Sharma N.C."/>
            <person name="Bhadra R.K."/>
            <person name="Mutreja A."/>
            <person name="Nair G.B."/>
            <person name="Ramamurthy T."/>
            <person name="Das B."/>
        </authorList>
    </citation>
    <scope>NUCLEOTIDE SEQUENCE [LARGE SCALE GENOMIC DNA]</scope>
    <source>
        <strain evidence="13 19">IDH06781</strain>
    </source>
</reference>
<evidence type="ECO:0000256" key="5">
    <source>
        <dbReference type="RuleBase" id="RU000535"/>
    </source>
</evidence>
<evidence type="ECO:0000313" key="11">
    <source>
        <dbReference type="EMBL" id="MVD22395.1"/>
    </source>
</evidence>
<evidence type="ECO:0000313" key="18">
    <source>
        <dbReference type="Proteomes" id="UP000266701"/>
    </source>
</evidence>
<dbReference type="GO" id="GO:0044183">
    <property type="term" value="F:protein folding chaperone"/>
    <property type="evidence" value="ECO:0007669"/>
    <property type="project" value="InterPro"/>
</dbReference>
<dbReference type="GO" id="GO:0051082">
    <property type="term" value="F:unfolded protein binding"/>
    <property type="evidence" value="ECO:0007669"/>
    <property type="project" value="TreeGrafter"/>
</dbReference>
<dbReference type="GO" id="GO:0005524">
    <property type="term" value="F:ATP binding"/>
    <property type="evidence" value="ECO:0007669"/>
    <property type="project" value="InterPro"/>
</dbReference>
<reference evidence="9 20" key="6">
    <citation type="submission" date="2019-09" db="EMBL/GenBank/DDBJ databases">
        <authorList>
            <person name="Kritzky A."/>
            <person name="Schelkanova E.Y."/>
            <person name="Alkhova Z.V."/>
            <person name="Smirnova N.I."/>
        </authorList>
    </citation>
    <scope>NUCLEOTIDE SEQUENCE [LARGE SCALE GENOMIC DNA]</scope>
    <source>
        <strain evidence="9 20">M1526</strain>
    </source>
</reference>
<dbReference type="InterPro" id="IPR037124">
    <property type="entry name" value="Chaperonin_GroES_sf"/>
</dbReference>
<dbReference type="OMA" id="IMAVMAP"/>
<dbReference type="GO" id="GO:0046872">
    <property type="term" value="F:metal ion binding"/>
    <property type="evidence" value="ECO:0007669"/>
    <property type="project" value="TreeGrafter"/>
</dbReference>
<evidence type="ECO:0000256" key="4">
    <source>
        <dbReference type="HAMAP-Rule" id="MF_00580"/>
    </source>
</evidence>
<dbReference type="Proteomes" id="UP000323583">
    <property type="component" value="Unassembled WGS sequence"/>
</dbReference>
<dbReference type="PROSITE" id="PS00681">
    <property type="entry name" value="CHAPERONINS_CPN10"/>
    <property type="match status" value="1"/>
</dbReference>
<dbReference type="Proteomes" id="UP000046067">
    <property type="component" value="Unassembled WGS sequence"/>
</dbReference>
<dbReference type="Proteomes" id="UP000323225">
    <property type="component" value="Unassembled WGS sequence"/>
</dbReference>
<sequence length="96" mass="10593">MNIRPLHDKLIVERLEVENKSEGGIVLTSQSVKKSNRGKVVAVGLGRPLKNGDRARMEVKTGDQIIFNDGYGVKTEKVDGKEYLILSESDVLAIVE</sequence>
<keyword evidence="2 4" id="KW-0963">Cytoplasm</keyword>
<reference evidence="15 16" key="1">
    <citation type="submission" date="2015-07" db="EMBL/GenBank/DDBJ databases">
        <authorList>
            <consortium name="Pathogen Informatics"/>
        </authorList>
    </citation>
    <scope>NUCLEOTIDE SEQUENCE [LARGE SCALE GENOMIC DNA]</scope>
    <source>
        <strain evidence="8 15">A316</strain>
        <strain evidence="7 17">A325</strain>
        <strain evidence="6 16">A51</strain>
    </source>
</reference>
<gene>
    <name evidence="6" type="primary">groES_1</name>
    <name evidence="4 12" type="synonym">groES</name>
    <name evidence="8" type="synonym">groES_2</name>
    <name evidence="4" type="synonym">groS</name>
    <name evidence="12" type="ORF">BC353_11690</name>
    <name evidence="11" type="ORF">D6U24_03390</name>
    <name evidence="6" type="ORF">ERS013165_01020</name>
    <name evidence="8" type="ORF">ERS013200_03575</name>
    <name evidence="7" type="ORF">ERS013201_00565</name>
    <name evidence="13" type="ORF">EYB64_06765</name>
    <name evidence="9" type="ORF">F0M16_01020</name>
    <name evidence="14" type="ORF">FXE67_09575</name>
    <name evidence="10" type="ORF">KIN13_02820</name>
</gene>
<dbReference type="InterPro" id="IPR020818">
    <property type="entry name" value="Chaperonin_GroES"/>
</dbReference>
<protein>
    <recommendedName>
        <fullName evidence="4">Co-chaperonin GroES</fullName>
    </recommendedName>
    <alternativeName>
        <fullName evidence="4">10 kDa chaperonin</fullName>
    </alternativeName>
    <alternativeName>
        <fullName evidence="4">Chaperonin-10</fullName>
        <shortName evidence="4">Cpn10</shortName>
    </alternativeName>
</protein>
<dbReference type="Proteomes" id="UP001196338">
    <property type="component" value="Unassembled WGS sequence"/>
</dbReference>
<evidence type="ECO:0000313" key="17">
    <source>
        <dbReference type="Proteomes" id="UP000046067"/>
    </source>
</evidence>
<dbReference type="EMBL" id="JAHBND010000050">
    <property type="protein sequence ID" value="MBS7672386.1"/>
    <property type="molecule type" value="Genomic_DNA"/>
</dbReference>
<comment type="similarity">
    <text evidence="1 4 5">Belongs to the GroES chaperonin family.</text>
</comment>
<organism evidence="9 20">
    <name type="scientific">Vibrio cholerae</name>
    <dbReference type="NCBI Taxonomy" id="666"/>
    <lineage>
        <taxon>Bacteria</taxon>
        <taxon>Pseudomonadati</taxon>
        <taxon>Pseudomonadota</taxon>
        <taxon>Gammaproteobacteria</taxon>
        <taxon>Vibrionales</taxon>
        <taxon>Vibrionaceae</taxon>
        <taxon>Vibrio</taxon>
    </lineage>
</organism>
<dbReference type="Gene3D" id="2.30.33.40">
    <property type="entry name" value="GroES chaperonin"/>
    <property type="match status" value="1"/>
</dbReference>
<comment type="function">
    <text evidence="4 5">Together with the chaperonin GroEL, plays an essential role in assisting protein folding. The GroEL-GroES system forms a nano-cage that allows encapsulation of the non-native substrate proteins and provides a physical environment optimized to promote and accelerate protein folding. GroES binds to the apical surface of the GroEL ring, thereby capping the opening of the GroEL channel.</text>
</comment>
<dbReference type="AlphaFoldDB" id="A0A085QQV4"/>
<evidence type="ECO:0000313" key="15">
    <source>
        <dbReference type="Proteomes" id="UP000041770"/>
    </source>
</evidence>
<evidence type="ECO:0000313" key="12">
    <source>
        <dbReference type="EMBL" id="RGP88169.1"/>
    </source>
</evidence>
<accession>A0A085QQV4</accession>
<evidence type="ECO:0000313" key="14">
    <source>
        <dbReference type="EMBL" id="TXY92227.1"/>
    </source>
</evidence>
<dbReference type="PANTHER" id="PTHR10772:SF58">
    <property type="entry name" value="CO-CHAPERONIN GROES"/>
    <property type="match status" value="1"/>
</dbReference>